<sequence length="115" mass="12438">MPDTSDTTPYLFELHHGSTVLRIADDWSGHVLIERIYNGLREARALRDSGLTPLAPPAIGSEAESLMIEAALFHGFRQVGDTPTYQATAQQIAALIVAAREQGRIDGARDVAPKA</sequence>
<evidence type="ECO:0000313" key="2">
    <source>
        <dbReference type="Proteomes" id="UP001224644"/>
    </source>
</evidence>
<dbReference type="EMBL" id="JAUFPX010000006">
    <property type="protein sequence ID" value="MDN3590796.1"/>
    <property type="molecule type" value="Genomic_DNA"/>
</dbReference>
<evidence type="ECO:0000313" key="1">
    <source>
        <dbReference type="EMBL" id="MDN3590796.1"/>
    </source>
</evidence>
<name>A0ABT8BHL5_9HYPH</name>
<keyword evidence="2" id="KW-1185">Reference proteome</keyword>
<gene>
    <name evidence="1" type="ORF">QWZ12_09235</name>
</gene>
<protein>
    <submittedName>
        <fullName evidence="1">Uncharacterized protein</fullName>
    </submittedName>
</protein>
<dbReference type="RefSeq" id="WP_238222649.1">
    <property type="nucleotide sequence ID" value="NZ_BPQD01000003.1"/>
</dbReference>
<dbReference type="Proteomes" id="UP001224644">
    <property type="component" value="Unassembled WGS sequence"/>
</dbReference>
<accession>A0ABT8BHL5</accession>
<reference evidence="2" key="1">
    <citation type="journal article" date="2019" name="Int. J. Syst. Evol. Microbiol.">
        <title>The Global Catalogue of Microorganisms (GCM) 10K type strain sequencing project: providing services to taxonomists for standard genome sequencing and annotation.</title>
        <authorList>
            <consortium name="The Broad Institute Genomics Platform"/>
            <consortium name="The Broad Institute Genome Sequencing Center for Infectious Disease"/>
            <person name="Wu L."/>
            <person name="Ma J."/>
        </authorList>
    </citation>
    <scope>NUCLEOTIDE SEQUENCE [LARGE SCALE GENOMIC DNA]</scope>
    <source>
        <strain evidence="2">CECT 7069</strain>
    </source>
</reference>
<comment type="caution">
    <text evidence="1">The sequence shown here is derived from an EMBL/GenBank/DDBJ whole genome shotgun (WGS) entry which is preliminary data.</text>
</comment>
<proteinExistence type="predicted"/>
<organism evidence="1 2">
    <name type="scientific">Methylobacterium adhaesivum</name>
    <dbReference type="NCBI Taxonomy" id="333297"/>
    <lineage>
        <taxon>Bacteria</taxon>
        <taxon>Pseudomonadati</taxon>
        <taxon>Pseudomonadota</taxon>
        <taxon>Alphaproteobacteria</taxon>
        <taxon>Hyphomicrobiales</taxon>
        <taxon>Methylobacteriaceae</taxon>
        <taxon>Methylobacterium</taxon>
    </lineage>
</organism>